<proteinExistence type="predicted"/>
<feature type="compositionally biased region" description="Basic and acidic residues" evidence="1">
    <location>
        <begin position="92"/>
        <end position="102"/>
    </location>
</feature>
<gene>
    <name evidence="2" type="ORF">WG929_01900</name>
</gene>
<dbReference type="EMBL" id="JBBKTX010000002">
    <property type="protein sequence ID" value="MFK4751151.1"/>
    <property type="molecule type" value="Genomic_DNA"/>
</dbReference>
<evidence type="ECO:0000313" key="2">
    <source>
        <dbReference type="EMBL" id="MFK4751151.1"/>
    </source>
</evidence>
<comment type="caution">
    <text evidence="2">The sequence shown here is derived from an EMBL/GenBank/DDBJ whole genome shotgun (WGS) entry which is preliminary data.</text>
</comment>
<reference evidence="2 3" key="1">
    <citation type="submission" date="2024-03" db="EMBL/GenBank/DDBJ databases">
        <title>High-quality draft genome sequence of Oceanobacter sp. wDCs-4.</title>
        <authorList>
            <person name="Dong C."/>
        </authorList>
    </citation>
    <scope>NUCLEOTIDE SEQUENCE [LARGE SCALE GENOMIC DNA]</scope>
    <source>
        <strain evidence="3">wDCs-4</strain>
    </source>
</reference>
<keyword evidence="3" id="KW-1185">Reference proteome</keyword>
<feature type="compositionally biased region" description="Polar residues" evidence="1">
    <location>
        <begin position="13"/>
        <end position="28"/>
    </location>
</feature>
<sequence length="102" mass="11605">MEERKGEAKNAFTRATSAQSYTAEQTKSPVPEMIKQDEPVPQPTPPGLGQDLDRQRFNQRWQAQKEQSKALDPFEAIEAKKQGLTQTFNGEVKQRSSGRERE</sequence>
<feature type="region of interest" description="Disordered" evidence="1">
    <location>
        <begin position="81"/>
        <end position="102"/>
    </location>
</feature>
<dbReference type="RefSeq" id="WP_416204663.1">
    <property type="nucleotide sequence ID" value="NZ_JBBKTX010000002.1"/>
</dbReference>
<organism evidence="2 3">
    <name type="scientific">Oceanobacter antarcticus</name>
    <dbReference type="NCBI Taxonomy" id="3133425"/>
    <lineage>
        <taxon>Bacteria</taxon>
        <taxon>Pseudomonadati</taxon>
        <taxon>Pseudomonadota</taxon>
        <taxon>Gammaproteobacteria</taxon>
        <taxon>Oceanospirillales</taxon>
        <taxon>Oceanospirillaceae</taxon>
        <taxon>Oceanobacter</taxon>
    </lineage>
</organism>
<feature type="region of interest" description="Disordered" evidence="1">
    <location>
        <begin position="1"/>
        <end position="53"/>
    </location>
</feature>
<protein>
    <submittedName>
        <fullName evidence="2">Uncharacterized protein</fullName>
    </submittedName>
</protein>
<accession>A0ABW8NDW8</accession>
<evidence type="ECO:0000256" key="1">
    <source>
        <dbReference type="SAM" id="MobiDB-lite"/>
    </source>
</evidence>
<evidence type="ECO:0000313" key="3">
    <source>
        <dbReference type="Proteomes" id="UP001620597"/>
    </source>
</evidence>
<name>A0ABW8NDW8_9GAMM</name>
<dbReference type="Proteomes" id="UP001620597">
    <property type="component" value="Unassembled WGS sequence"/>
</dbReference>